<dbReference type="Proteomes" id="UP001059597">
    <property type="component" value="Chromosome"/>
</dbReference>
<keyword evidence="2" id="KW-0489">Methyltransferase</keyword>
<name>A0ABM8A2R4_STRNI</name>
<evidence type="ECO:0000259" key="1">
    <source>
        <dbReference type="Pfam" id="PF08242"/>
    </source>
</evidence>
<accession>A0ABM8A2R4</accession>
<protein>
    <submittedName>
        <fullName evidence="2">SAM-dependent methyltransferase</fullName>
    </submittedName>
</protein>
<dbReference type="GO" id="GO:0032259">
    <property type="term" value="P:methylation"/>
    <property type="evidence" value="ECO:0007669"/>
    <property type="project" value="UniProtKB-KW"/>
</dbReference>
<dbReference type="EMBL" id="AP026073">
    <property type="protein sequence ID" value="BDM72927.1"/>
    <property type="molecule type" value="Genomic_DNA"/>
</dbReference>
<dbReference type="InterPro" id="IPR013217">
    <property type="entry name" value="Methyltransf_12"/>
</dbReference>
<dbReference type="Pfam" id="PF08242">
    <property type="entry name" value="Methyltransf_12"/>
    <property type="match status" value="1"/>
</dbReference>
<sequence>MSGDKHGQHHHGHLGHDDDFDWAAMADLLELEGEVHSPYVRQAFEELTQLSPRRVLDIGSGPGVAACRLAALFPQAEVTAVDGTPELLVRARERAERLGVPLRTRVAEFPAGLADLGPADLVWSGQVVHHVGDQQDALNRLARLLTPGGVLAIVEGGLPPRWLPRDLGFGRPGLQERIDGATAVRFGRMRDELPGSVAVVEDWPGMLRAAGLTGARSRTFLVDRPAPLEDGTRQFVRRSLERCRDTLADHLDAEDLATLDRLLDPADPAGVDRRPDLFLLTAKTVHYASSPE</sequence>
<proteinExistence type="predicted"/>
<dbReference type="PANTHER" id="PTHR43861">
    <property type="entry name" value="TRANS-ACONITATE 2-METHYLTRANSFERASE-RELATED"/>
    <property type="match status" value="1"/>
</dbReference>
<dbReference type="RefSeq" id="WP_261956255.1">
    <property type="nucleotide sequence ID" value="NZ_AP026073.1"/>
</dbReference>
<feature type="domain" description="Methyltransferase type 12" evidence="1">
    <location>
        <begin position="56"/>
        <end position="151"/>
    </location>
</feature>
<keyword evidence="2" id="KW-0808">Transferase</keyword>
<dbReference type="CDD" id="cd02440">
    <property type="entry name" value="AdoMet_MTases"/>
    <property type="match status" value="1"/>
</dbReference>
<reference evidence="2" key="1">
    <citation type="submission" date="2022-06" db="EMBL/GenBank/DDBJ databases">
        <title>Complete genome sequence of Streptomyces nigrescens HEK616.</title>
        <authorList>
            <person name="Asamizu S."/>
            <person name="Onaka H."/>
        </authorList>
    </citation>
    <scope>NUCLEOTIDE SEQUENCE</scope>
    <source>
        <strain evidence="2">HEK616</strain>
    </source>
</reference>
<organism evidence="2 3">
    <name type="scientific">Streptomyces nigrescens</name>
    <dbReference type="NCBI Taxonomy" id="1920"/>
    <lineage>
        <taxon>Bacteria</taxon>
        <taxon>Bacillati</taxon>
        <taxon>Actinomycetota</taxon>
        <taxon>Actinomycetes</taxon>
        <taxon>Kitasatosporales</taxon>
        <taxon>Streptomycetaceae</taxon>
        <taxon>Streptomyces</taxon>
    </lineage>
</organism>
<dbReference type="GO" id="GO:0008168">
    <property type="term" value="F:methyltransferase activity"/>
    <property type="evidence" value="ECO:0007669"/>
    <property type="project" value="UniProtKB-KW"/>
</dbReference>
<gene>
    <name evidence="2" type="ORF">HEK616_64140</name>
</gene>
<evidence type="ECO:0000313" key="2">
    <source>
        <dbReference type="EMBL" id="BDM72927.1"/>
    </source>
</evidence>
<keyword evidence="3" id="KW-1185">Reference proteome</keyword>
<dbReference type="PANTHER" id="PTHR43861:SF1">
    <property type="entry name" value="TRANS-ACONITATE 2-METHYLTRANSFERASE"/>
    <property type="match status" value="1"/>
</dbReference>
<dbReference type="SUPFAM" id="SSF53335">
    <property type="entry name" value="S-adenosyl-L-methionine-dependent methyltransferases"/>
    <property type="match status" value="1"/>
</dbReference>
<dbReference type="Gene3D" id="3.40.50.150">
    <property type="entry name" value="Vaccinia Virus protein VP39"/>
    <property type="match status" value="1"/>
</dbReference>
<dbReference type="InterPro" id="IPR029063">
    <property type="entry name" value="SAM-dependent_MTases_sf"/>
</dbReference>
<evidence type="ECO:0000313" key="3">
    <source>
        <dbReference type="Proteomes" id="UP001059597"/>
    </source>
</evidence>